<accession>A0ABX2W458</accession>
<organism evidence="2 3">
    <name type="scientific">Buttiauxella ferragutiae ATCC 51602</name>
    <dbReference type="NCBI Taxonomy" id="1354252"/>
    <lineage>
        <taxon>Bacteria</taxon>
        <taxon>Pseudomonadati</taxon>
        <taxon>Pseudomonadota</taxon>
        <taxon>Gammaproteobacteria</taxon>
        <taxon>Enterobacterales</taxon>
        <taxon>Enterobacteriaceae</taxon>
        <taxon>Buttiauxella</taxon>
    </lineage>
</organism>
<dbReference type="Pfam" id="PF06551">
    <property type="entry name" value="DUF1120"/>
    <property type="match status" value="1"/>
</dbReference>
<dbReference type="EMBL" id="LXEQ01000054">
    <property type="protein sequence ID" value="OAT25420.1"/>
    <property type="molecule type" value="Genomic_DNA"/>
</dbReference>
<keyword evidence="1" id="KW-0732">Signal</keyword>
<gene>
    <name evidence="2" type="ORF">M976_03764</name>
</gene>
<reference evidence="2 3" key="1">
    <citation type="submission" date="2016-04" db="EMBL/GenBank/DDBJ databases">
        <title>ATOL: Assembling a taxonomically balanced genome-scale reconstruction of the evolutionary history of the Enterobacteriaceae.</title>
        <authorList>
            <person name="Plunkett G.III."/>
            <person name="Neeno-Eckwall E.C."/>
            <person name="Glasner J.D."/>
            <person name="Perna N.T."/>
        </authorList>
    </citation>
    <scope>NUCLEOTIDE SEQUENCE [LARGE SCALE GENOMIC DNA]</scope>
    <source>
        <strain evidence="2 3">ATCC 51602</strain>
    </source>
</reference>
<dbReference type="RefSeq" id="WP_064547701.1">
    <property type="nucleotide sequence ID" value="NZ_LXEQ01000054.1"/>
</dbReference>
<name>A0ABX2W458_9ENTR</name>
<dbReference type="InterPro" id="IPR010546">
    <property type="entry name" value="DUF1120"/>
</dbReference>
<feature type="chain" id="PRO_5045814857" evidence="1">
    <location>
        <begin position="20"/>
        <end position="226"/>
    </location>
</feature>
<comment type="caution">
    <text evidence="2">The sequence shown here is derived from an EMBL/GenBank/DDBJ whole genome shotgun (WGS) entry which is preliminary data.</text>
</comment>
<sequence length="226" mass="22814">MKKIILASLIAAAASSSYAAETTTLKVQGKIITAACTPNLSNGGVVDFGAISLGELSATDVTQLGQKNITLSITCDSAAKVAWTTSDDRNDSLNNIEIVNADAIGGNTAEAAAQYGLGKTAEGVNIGAYAVTVNVPSVTADGAAKDAISTDDGTVWSKSATGSMLNGNGGFIRNMTVAESGSLAPVAFTQASFPLLVTAAVDNSTNLAITDETILDGQTTISLVYL</sequence>
<feature type="signal peptide" evidence="1">
    <location>
        <begin position="1"/>
        <end position="19"/>
    </location>
</feature>
<evidence type="ECO:0000313" key="3">
    <source>
        <dbReference type="Proteomes" id="UP000078407"/>
    </source>
</evidence>
<evidence type="ECO:0000256" key="1">
    <source>
        <dbReference type="SAM" id="SignalP"/>
    </source>
</evidence>
<evidence type="ECO:0000313" key="2">
    <source>
        <dbReference type="EMBL" id="OAT25420.1"/>
    </source>
</evidence>
<proteinExistence type="predicted"/>
<protein>
    <submittedName>
        <fullName evidence="2">Beta-fimbriae putative major subunit</fullName>
    </submittedName>
</protein>
<dbReference type="Proteomes" id="UP000078407">
    <property type="component" value="Unassembled WGS sequence"/>
</dbReference>
<keyword evidence="3" id="KW-1185">Reference proteome</keyword>